<proteinExistence type="predicted"/>
<dbReference type="Pfam" id="PF00534">
    <property type="entry name" value="Glycos_transf_1"/>
    <property type="match status" value="1"/>
</dbReference>
<comment type="caution">
    <text evidence="3">The sequence shown here is derived from an EMBL/GenBank/DDBJ whole genome shotgun (WGS) entry which is preliminary data.</text>
</comment>
<keyword evidence="4" id="KW-1185">Reference proteome</keyword>
<name>A0ABS5TZS6_9CELL</name>
<dbReference type="GO" id="GO:0016757">
    <property type="term" value="F:glycosyltransferase activity"/>
    <property type="evidence" value="ECO:0007669"/>
    <property type="project" value="UniProtKB-KW"/>
</dbReference>
<dbReference type="Gene3D" id="3.40.50.2000">
    <property type="entry name" value="Glycogen Phosphorylase B"/>
    <property type="match status" value="2"/>
</dbReference>
<sequence length="375" mass="41018">MRVLVSTVVHDPQDARIRFRQIAALLDAGHQVTYAAPFTAYDRQPPEGVRPVDLPRAAGRNRLGAVLAARRTLARLAPEHDLVLLHDPDLLLAVMGRTPLRRTVVVWDVHEDTAAAVGMRAWVPRPLRGLARTGARRVERWAERNLRLTLAEHAYADRFTRPHPVVPNSVVVPAQVVGTTVPDEAGNLRVVYLGRVTTARGARVLLDLPRLLPDGTVLEVIGPADDDVRPALEAARGAGTLTWRGFVPNDEALHLIDGALVGLSLLRDEPNYAHSRPTKVMEYMAHGVAVVTTPNPASRELVERADAGVVVPFDDASAVAGEVRRLVEDEELRTRMAAAGRETAQSEFDWTVDAQRFVATLEAWVSAGPPRSRKA</sequence>
<dbReference type="RefSeq" id="WP_214349872.1">
    <property type="nucleotide sequence ID" value="NZ_JAHBOH010000001.1"/>
</dbReference>
<accession>A0ABS5TZS6</accession>
<keyword evidence="1 3" id="KW-0808">Transferase</keyword>
<dbReference type="PANTHER" id="PTHR12526:SF600">
    <property type="entry name" value="GLYCOSYL TRANSFERASE GROUP 1"/>
    <property type="match status" value="1"/>
</dbReference>
<dbReference type="InterPro" id="IPR001296">
    <property type="entry name" value="Glyco_trans_1"/>
</dbReference>
<evidence type="ECO:0000256" key="1">
    <source>
        <dbReference type="ARBA" id="ARBA00022679"/>
    </source>
</evidence>
<dbReference type="EMBL" id="JAHBOH010000001">
    <property type="protein sequence ID" value="MBT0994610.1"/>
    <property type="molecule type" value="Genomic_DNA"/>
</dbReference>
<dbReference type="EC" id="2.4.-.-" evidence="3"/>
<reference evidence="3 4" key="1">
    <citation type="submission" date="2021-05" db="EMBL/GenBank/DDBJ databases">
        <title>Description of Cellulomonas sp. DKR-3 sp. nov.</title>
        <authorList>
            <person name="Dahal R.H."/>
            <person name="Chaudhary D.K."/>
        </authorList>
    </citation>
    <scope>NUCLEOTIDE SEQUENCE [LARGE SCALE GENOMIC DNA]</scope>
    <source>
        <strain evidence="3 4">DKR-3</strain>
    </source>
</reference>
<keyword evidence="3" id="KW-0328">Glycosyltransferase</keyword>
<dbReference type="Proteomes" id="UP000722125">
    <property type="component" value="Unassembled WGS sequence"/>
</dbReference>
<gene>
    <name evidence="3" type="ORF">KIN34_09955</name>
</gene>
<organism evidence="3 4">
    <name type="scientific">Cellulomonas fulva</name>
    <dbReference type="NCBI Taxonomy" id="2835530"/>
    <lineage>
        <taxon>Bacteria</taxon>
        <taxon>Bacillati</taxon>
        <taxon>Actinomycetota</taxon>
        <taxon>Actinomycetes</taxon>
        <taxon>Micrococcales</taxon>
        <taxon>Cellulomonadaceae</taxon>
        <taxon>Cellulomonas</taxon>
    </lineage>
</organism>
<dbReference type="PANTHER" id="PTHR12526">
    <property type="entry name" value="GLYCOSYLTRANSFERASE"/>
    <property type="match status" value="1"/>
</dbReference>
<evidence type="ECO:0000259" key="2">
    <source>
        <dbReference type="Pfam" id="PF00534"/>
    </source>
</evidence>
<dbReference type="SUPFAM" id="SSF53756">
    <property type="entry name" value="UDP-Glycosyltransferase/glycogen phosphorylase"/>
    <property type="match status" value="1"/>
</dbReference>
<evidence type="ECO:0000313" key="3">
    <source>
        <dbReference type="EMBL" id="MBT0994610.1"/>
    </source>
</evidence>
<feature type="domain" description="Glycosyl transferase family 1" evidence="2">
    <location>
        <begin position="189"/>
        <end position="342"/>
    </location>
</feature>
<protein>
    <submittedName>
        <fullName evidence="3">Glycosyltransferase</fullName>
        <ecNumber evidence="3">2.4.-.-</ecNumber>
    </submittedName>
</protein>
<evidence type="ECO:0000313" key="4">
    <source>
        <dbReference type="Proteomes" id="UP000722125"/>
    </source>
</evidence>